<dbReference type="PRINTS" id="PR00679">
    <property type="entry name" value="PROHIBITIN"/>
</dbReference>
<keyword evidence="3 6" id="KW-0999">Mitochondrion inner membrane</keyword>
<reference evidence="8" key="1">
    <citation type="submission" date="2021-01" db="EMBL/GenBank/DDBJ databases">
        <authorList>
            <person name="Corre E."/>
            <person name="Pelletier E."/>
            <person name="Niang G."/>
            <person name="Scheremetjew M."/>
            <person name="Finn R."/>
            <person name="Kale V."/>
            <person name="Holt S."/>
            <person name="Cochrane G."/>
            <person name="Meng A."/>
            <person name="Brown T."/>
            <person name="Cohen L."/>
        </authorList>
    </citation>
    <scope>NUCLEOTIDE SEQUENCE</scope>
    <source>
        <strain evidence="8">Ras09</strain>
    </source>
</reference>
<evidence type="ECO:0000313" key="8">
    <source>
        <dbReference type="EMBL" id="CAE0235258.1"/>
    </source>
</evidence>
<feature type="domain" description="Band 7" evidence="7">
    <location>
        <begin position="27"/>
        <end position="188"/>
    </location>
</feature>
<evidence type="ECO:0000256" key="4">
    <source>
        <dbReference type="ARBA" id="ARBA00023128"/>
    </source>
</evidence>
<dbReference type="SUPFAM" id="SSF117892">
    <property type="entry name" value="Band 7/SPFH domain"/>
    <property type="match status" value="1"/>
</dbReference>
<evidence type="ECO:0000256" key="3">
    <source>
        <dbReference type="ARBA" id="ARBA00022792"/>
    </source>
</evidence>
<sequence>MNYKAQLSALGGVVSSLFGVYLFGKSAIYYVDTGHKAVKFNKITGMREDTYREGYHLLLPFIEKPVIYSVKSQPTKIECTTGSNDLQEVKIALRVLYRPDDRKLVDIYRFLGPDYDKRVLPSICNEVLKSVVAQYNASTLIVKREQVSQMIKQQLILRLKDFHIILDDVSIVDLVFGREFAKAIEDKQIAQQQAERAKYLVQQAKEEKRRILVRAQGEARSAEVFGKAMSQNPAYIDLRRIETAKDIAKLLGNTRNKVYLDSDTLLLNLTQSLDQNLEKKLPQSYSDRQK</sequence>
<dbReference type="PANTHER" id="PTHR23222">
    <property type="entry name" value="PROHIBITIN"/>
    <property type="match status" value="1"/>
</dbReference>
<name>A0A7S3FZG2_9SPIT</name>
<keyword evidence="5 6" id="KW-0472">Membrane</keyword>
<dbReference type="GO" id="GO:0007005">
    <property type="term" value="P:mitochondrion organization"/>
    <property type="evidence" value="ECO:0007669"/>
    <property type="project" value="TreeGrafter"/>
</dbReference>
<keyword evidence="6" id="KW-0812">Transmembrane</keyword>
<keyword evidence="4" id="KW-0496">Mitochondrion</keyword>
<keyword evidence="6" id="KW-1133">Transmembrane helix</keyword>
<dbReference type="PANTHER" id="PTHR23222:SF1">
    <property type="entry name" value="PROHIBITIN-2"/>
    <property type="match status" value="1"/>
</dbReference>
<comment type="similarity">
    <text evidence="2 6">Belongs to the prohibitin family.</text>
</comment>
<dbReference type="FunFam" id="3.30.479.30:FF:000001">
    <property type="entry name" value="Prohibitin 2"/>
    <property type="match status" value="1"/>
</dbReference>
<evidence type="ECO:0000256" key="6">
    <source>
        <dbReference type="RuleBase" id="RU366048"/>
    </source>
</evidence>
<dbReference type="Pfam" id="PF01145">
    <property type="entry name" value="Band_7"/>
    <property type="match status" value="1"/>
</dbReference>
<evidence type="ECO:0000256" key="1">
    <source>
        <dbReference type="ARBA" id="ARBA00004273"/>
    </source>
</evidence>
<protein>
    <recommendedName>
        <fullName evidence="6">Prohibitin</fullName>
    </recommendedName>
</protein>
<evidence type="ECO:0000259" key="7">
    <source>
        <dbReference type="SMART" id="SM00244"/>
    </source>
</evidence>
<evidence type="ECO:0000256" key="2">
    <source>
        <dbReference type="ARBA" id="ARBA00009658"/>
    </source>
</evidence>
<accession>A0A7S3FZG2</accession>
<proteinExistence type="inferred from homology"/>
<evidence type="ECO:0000256" key="5">
    <source>
        <dbReference type="ARBA" id="ARBA00023136"/>
    </source>
</evidence>
<dbReference type="Gene3D" id="3.30.479.30">
    <property type="entry name" value="Band 7 domain"/>
    <property type="match status" value="1"/>
</dbReference>
<dbReference type="GO" id="GO:0005743">
    <property type="term" value="C:mitochondrial inner membrane"/>
    <property type="evidence" value="ECO:0007669"/>
    <property type="project" value="UniProtKB-SubCell"/>
</dbReference>
<dbReference type="CDD" id="cd03401">
    <property type="entry name" value="SPFH_prohibitin"/>
    <property type="match status" value="1"/>
</dbReference>
<feature type="transmembrane region" description="Helical" evidence="6">
    <location>
        <begin position="7"/>
        <end position="31"/>
    </location>
</feature>
<dbReference type="InterPro" id="IPR000163">
    <property type="entry name" value="Prohibitin"/>
</dbReference>
<dbReference type="InterPro" id="IPR036013">
    <property type="entry name" value="Band_7/SPFH_dom_sf"/>
</dbReference>
<dbReference type="SMART" id="SM00244">
    <property type="entry name" value="PHB"/>
    <property type="match status" value="1"/>
</dbReference>
<dbReference type="InterPro" id="IPR001107">
    <property type="entry name" value="Band_7"/>
</dbReference>
<comment type="subcellular location">
    <subcellularLocation>
        <location evidence="1 6">Mitochondrion inner membrane</location>
    </subcellularLocation>
</comment>
<gene>
    <name evidence="8" type="ORF">SRAS04492_LOCUS7065</name>
</gene>
<dbReference type="EMBL" id="HBIA01013968">
    <property type="protein sequence ID" value="CAE0235258.1"/>
    <property type="molecule type" value="Transcribed_RNA"/>
</dbReference>
<organism evidence="8">
    <name type="scientific">Strombidium rassoulzadegani</name>
    <dbReference type="NCBI Taxonomy" id="1082188"/>
    <lineage>
        <taxon>Eukaryota</taxon>
        <taxon>Sar</taxon>
        <taxon>Alveolata</taxon>
        <taxon>Ciliophora</taxon>
        <taxon>Intramacronucleata</taxon>
        <taxon>Spirotrichea</taxon>
        <taxon>Oligotrichia</taxon>
        <taxon>Strombidiidae</taxon>
        <taxon>Strombidium</taxon>
    </lineage>
</organism>
<dbReference type="AlphaFoldDB" id="A0A7S3FZG2"/>